<reference evidence="7" key="1">
    <citation type="submission" date="2025-08" db="UniProtKB">
        <authorList>
            <consortium name="RefSeq"/>
        </authorList>
    </citation>
    <scope>IDENTIFICATION</scope>
    <source>
        <tissue evidence="7">Whole body</tissue>
    </source>
</reference>
<evidence type="ECO:0000313" key="7">
    <source>
        <dbReference type="RefSeq" id="XP_026483826.1"/>
    </source>
</evidence>
<evidence type="ECO:0000313" key="6">
    <source>
        <dbReference type="Proteomes" id="UP001652626"/>
    </source>
</evidence>
<dbReference type="Proteomes" id="UP001652626">
    <property type="component" value="Chromosome 28"/>
</dbReference>
<protein>
    <submittedName>
        <fullName evidence="7">V-type proton ATPase subunit D-like</fullName>
    </submittedName>
</protein>
<dbReference type="Gene3D" id="1.10.287.3240">
    <property type="match status" value="1"/>
</dbReference>
<organism evidence="6 7">
    <name type="scientific">Vanessa tameamea</name>
    <name type="common">Kamehameha butterfly</name>
    <dbReference type="NCBI Taxonomy" id="334116"/>
    <lineage>
        <taxon>Eukaryota</taxon>
        <taxon>Metazoa</taxon>
        <taxon>Ecdysozoa</taxon>
        <taxon>Arthropoda</taxon>
        <taxon>Hexapoda</taxon>
        <taxon>Insecta</taxon>
        <taxon>Pterygota</taxon>
        <taxon>Neoptera</taxon>
        <taxon>Endopterygota</taxon>
        <taxon>Lepidoptera</taxon>
        <taxon>Glossata</taxon>
        <taxon>Ditrysia</taxon>
        <taxon>Papilionoidea</taxon>
        <taxon>Nymphalidae</taxon>
        <taxon>Nymphalinae</taxon>
        <taxon>Vanessa</taxon>
    </lineage>
</organism>
<dbReference type="Pfam" id="PF01813">
    <property type="entry name" value="ATP-synt_D"/>
    <property type="match status" value="1"/>
</dbReference>
<proteinExistence type="inferred from homology"/>
<dbReference type="AlphaFoldDB" id="A0A8B8HK74"/>
<evidence type="ECO:0000256" key="2">
    <source>
        <dbReference type="ARBA" id="ARBA00022448"/>
    </source>
</evidence>
<dbReference type="RefSeq" id="XP_026483826.1">
    <property type="nucleotide sequence ID" value="XM_026628041.2"/>
</dbReference>
<accession>A0A8B8HK74</accession>
<dbReference type="GeneID" id="113391912"/>
<evidence type="ECO:0000256" key="1">
    <source>
        <dbReference type="ARBA" id="ARBA00005850"/>
    </source>
</evidence>
<feature type="compositionally biased region" description="Basic and acidic residues" evidence="5">
    <location>
        <begin position="223"/>
        <end position="242"/>
    </location>
</feature>
<comment type="similarity">
    <text evidence="1">Belongs to the V-ATPase D subunit family.</text>
</comment>
<feature type="compositionally biased region" description="Basic and acidic residues" evidence="5">
    <location>
        <begin position="249"/>
        <end position="262"/>
    </location>
</feature>
<gene>
    <name evidence="7" type="primary">LOC113391912</name>
</gene>
<keyword evidence="2" id="KW-0813">Transport</keyword>
<dbReference type="GO" id="GO:0046961">
    <property type="term" value="F:proton-transporting ATPase activity, rotational mechanism"/>
    <property type="evidence" value="ECO:0007669"/>
    <property type="project" value="InterPro"/>
</dbReference>
<evidence type="ECO:0000256" key="4">
    <source>
        <dbReference type="ARBA" id="ARBA00045737"/>
    </source>
</evidence>
<dbReference type="PANTHER" id="PTHR11671">
    <property type="entry name" value="V-TYPE ATP SYNTHASE SUBUNIT D"/>
    <property type="match status" value="1"/>
</dbReference>
<evidence type="ECO:0000256" key="3">
    <source>
        <dbReference type="ARBA" id="ARBA00023065"/>
    </source>
</evidence>
<keyword evidence="3" id="KW-0406">Ion transport</keyword>
<name>A0A8B8HK74_VANTA</name>
<dbReference type="OrthoDB" id="7676488at2759"/>
<comment type="function">
    <text evidence="4">Subunit of the V1 complex of vacuolar(H+)-ATPase (V-ATPase), a multisubunit enzyme composed of a peripheral complex (V1) that hydrolyzes ATP and a membrane integral complex (V0) that translocates protons. V-ATPase is responsible for acidifying and maintaining the pH of intracellular compartments and in some cell types, is targeted to the plasma membrane, where it is responsible for acidifying the extracellular environment.</text>
</comment>
<evidence type="ECO:0000256" key="5">
    <source>
        <dbReference type="SAM" id="MobiDB-lite"/>
    </source>
</evidence>
<keyword evidence="6" id="KW-1185">Reference proteome</keyword>
<dbReference type="InterPro" id="IPR002699">
    <property type="entry name" value="V_ATPase_D"/>
</dbReference>
<sequence>MFKDDDEEEENTFGVTRYPCMPSLVALQQMRNRLHLAFLGRKLMKWTALATGRELRRLAAELYEVYQGFGEDLRNAFILLARSRYFYPQLNYIVTEDIGKKAGVVVQQSAKTVSGVKIVQFEIFETEYPPYAYLGIEKGGQTILETKKAWLDLLKRLIMMMQLRASFLMVELANKNATKKSNVLAKIVIPRLNVTSHYILSELEEKEREEVFRLKRVKQKKDLEKKLDEDRRRQVAADEGNKLKPAPSRSREQVPSRTRSKESGSLAVIKKEDN</sequence>
<feature type="region of interest" description="Disordered" evidence="5">
    <location>
        <begin position="223"/>
        <end position="274"/>
    </location>
</feature>